<dbReference type="InterPro" id="IPR013221">
    <property type="entry name" value="Mur_ligase_cen"/>
</dbReference>
<proteinExistence type="predicted"/>
<keyword evidence="1" id="KW-0436">Ligase</keyword>
<evidence type="ECO:0000256" key="1">
    <source>
        <dbReference type="ARBA" id="ARBA00022598"/>
    </source>
</evidence>
<organism evidence="5 6">
    <name type="scientific">Niabella ginsengisoli</name>
    <dbReference type="NCBI Taxonomy" id="522298"/>
    <lineage>
        <taxon>Bacteria</taxon>
        <taxon>Pseudomonadati</taxon>
        <taxon>Bacteroidota</taxon>
        <taxon>Chitinophagia</taxon>
        <taxon>Chitinophagales</taxon>
        <taxon>Chitinophagaceae</taxon>
        <taxon>Niabella</taxon>
    </lineage>
</organism>
<dbReference type="EMBL" id="JAKWBL010000001">
    <property type="protein sequence ID" value="MCH5596692.1"/>
    <property type="molecule type" value="Genomic_DNA"/>
</dbReference>
<keyword evidence="2" id="KW-0547">Nucleotide-binding</keyword>
<sequence length="189" mass="21234">MSGPRRDGHLFIPELFKAGLRYFVVSEKINAKNYPDATFLLVKDVLAALQKLAANHRSKFKIDVIGITGSNGKTIVKEWLYQLLQDDKNIVRSPKSYNSQIGVPLSVWEIEAQHDLAIFEAGISQFGEMQKLETIIQPTIGVLTNIGAAHSEGFKNDTEKLKEKLRLFKNAKILIANADNDLIKKKRKS</sequence>
<protein>
    <recommendedName>
        <fullName evidence="4">Mur ligase central domain-containing protein</fullName>
    </recommendedName>
</protein>
<dbReference type="PANTHER" id="PTHR43024:SF1">
    <property type="entry name" value="UDP-N-ACETYLMURAMOYL-TRIPEPTIDE--D-ALANYL-D-ALANINE LIGASE"/>
    <property type="match status" value="1"/>
</dbReference>
<dbReference type="InterPro" id="IPR036565">
    <property type="entry name" value="Mur-like_cat_sf"/>
</dbReference>
<reference evidence="5 6" key="1">
    <citation type="submission" date="2022-02" db="EMBL/GenBank/DDBJ databases">
        <authorList>
            <person name="Min J."/>
        </authorList>
    </citation>
    <scope>NUCLEOTIDE SEQUENCE [LARGE SCALE GENOMIC DNA]</scope>
    <source>
        <strain evidence="5 6">GR10-1</strain>
    </source>
</reference>
<dbReference type="Pfam" id="PF08245">
    <property type="entry name" value="Mur_ligase_M"/>
    <property type="match status" value="1"/>
</dbReference>
<accession>A0ABS9SEA5</accession>
<dbReference type="InterPro" id="IPR035911">
    <property type="entry name" value="MurE/MurF_N"/>
</dbReference>
<evidence type="ECO:0000259" key="4">
    <source>
        <dbReference type="Pfam" id="PF08245"/>
    </source>
</evidence>
<dbReference type="SUPFAM" id="SSF63418">
    <property type="entry name" value="MurE/MurF N-terminal domain"/>
    <property type="match status" value="1"/>
</dbReference>
<dbReference type="RefSeq" id="WP_240826114.1">
    <property type="nucleotide sequence ID" value="NZ_JAKWBL010000001.1"/>
</dbReference>
<comment type="caution">
    <text evidence="5">The sequence shown here is derived from an EMBL/GenBank/DDBJ whole genome shotgun (WGS) entry which is preliminary data.</text>
</comment>
<dbReference type="Gene3D" id="3.40.1190.10">
    <property type="entry name" value="Mur-like, catalytic domain"/>
    <property type="match status" value="1"/>
</dbReference>
<evidence type="ECO:0000256" key="3">
    <source>
        <dbReference type="ARBA" id="ARBA00022840"/>
    </source>
</evidence>
<dbReference type="SUPFAM" id="SSF53623">
    <property type="entry name" value="MurD-like peptide ligases, catalytic domain"/>
    <property type="match status" value="1"/>
</dbReference>
<gene>
    <name evidence="5" type="ORF">MKP09_01520</name>
</gene>
<feature type="domain" description="Mur ligase central" evidence="4">
    <location>
        <begin position="67"/>
        <end position="185"/>
    </location>
</feature>
<dbReference type="Proteomes" id="UP001202248">
    <property type="component" value="Unassembled WGS sequence"/>
</dbReference>
<evidence type="ECO:0000313" key="5">
    <source>
        <dbReference type="EMBL" id="MCH5596692.1"/>
    </source>
</evidence>
<evidence type="ECO:0000313" key="6">
    <source>
        <dbReference type="Proteomes" id="UP001202248"/>
    </source>
</evidence>
<keyword evidence="6" id="KW-1185">Reference proteome</keyword>
<dbReference type="PANTHER" id="PTHR43024">
    <property type="entry name" value="UDP-N-ACETYLMURAMOYL-TRIPEPTIDE--D-ALANYL-D-ALANINE LIGASE"/>
    <property type="match status" value="1"/>
</dbReference>
<dbReference type="InterPro" id="IPR051046">
    <property type="entry name" value="MurCDEF_CellWall_CoF430Synth"/>
</dbReference>
<keyword evidence="3" id="KW-0067">ATP-binding</keyword>
<evidence type="ECO:0000256" key="2">
    <source>
        <dbReference type="ARBA" id="ARBA00022741"/>
    </source>
</evidence>
<name>A0ABS9SEA5_9BACT</name>